<dbReference type="EC" id="3.1.1.-" evidence="3"/>
<dbReference type="InterPro" id="IPR050309">
    <property type="entry name" value="Type-B_Carboxylest/Lipase"/>
</dbReference>
<dbReference type="InterPro" id="IPR019826">
    <property type="entry name" value="Carboxylesterase_B_AS"/>
</dbReference>
<keyword evidence="7" id="KW-1185">Reference proteome</keyword>
<evidence type="ECO:0000256" key="3">
    <source>
        <dbReference type="RuleBase" id="RU361235"/>
    </source>
</evidence>
<accession>A0A844HTL1</accession>
<dbReference type="InterPro" id="IPR002018">
    <property type="entry name" value="CarbesteraseB"/>
</dbReference>
<dbReference type="InterPro" id="IPR029058">
    <property type="entry name" value="AB_hydrolase_fold"/>
</dbReference>
<dbReference type="Proteomes" id="UP000449846">
    <property type="component" value="Unassembled WGS sequence"/>
</dbReference>
<dbReference type="AlphaFoldDB" id="A0A844HTL1"/>
<dbReference type="SUPFAM" id="SSF53474">
    <property type="entry name" value="alpha/beta-Hydrolases"/>
    <property type="match status" value="1"/>
</dbReference>
<evidence type="ECO:0000259" key="5">
    <source>
        <dbReference type="Pfam" id="PF00135"/>
    </source>
</evidence>
<dbReference type="Pfam" id="PF00135">
    <property type="entry name" value="COesterase"/>
    <property type="match status" value="1"/>
</dbReference>
<dbReference type="Gene3D" id="3.40.50.1820">
    <property type="entry name" value="alpha/beta hydrolase"/>
    <property type="match status" value="1"/>
</dbReference>
<proteinExistence type="inferred from homology"/>
<evidence type="ECO:0000256" key="1">
    <source>
        <dbReference type="ARBA" id="ARBA00005964"/>
    </source>
</evidence>
<keyword evidence="2 3" id="KW-0378">Hydrolase</keyword>
<protein>
    <recommendedName>
        <fullName evidence="3">Carboxylic ester hydrolase</fullName>
        <ecNumber evidence="3">3.1.1.-</ecNumber>
    </recommendedName>
</protein>
<dbReference type="EMBL" id="WMIG01000017">
    <property type="protein sequence ID" value="MTH61555.1"/>
    <property type="molecule type" value="Genomic_DNA"/>
</dbReference>
<feature type="region of interest" description="Disordered" evidence="4">
    <location>
        <begin position="1"/>
        <end position="25"/>
    </location>
</feature>
<dbReference type="PROSITE" id="PS00122">
    <property type="entry name" value="CARBOXYLESTERASE_B_1"/>
    <property type="match status" value="1"/>
</dbReference>
<name>A0A844HTL1_9RHOB</name>
<organism evidence="6 7">
    <name type="scientific">Paracoccus litorisediminis</name>
    <dbReference type="NCBI Taxonomy" id="2006130"/>
    <lineage>
        <taxon>Bacteria</taxon>
        <taxon>Pseudomonadati</taxon>
        <taxon>Pseudomonadota</taxon>
        <taxon>Alphaproteobacteria</taxon>
        <taxon>Rhodobacterales</taxon>
        <taxon>Paracoccaceae</taxon>
        <taxon>Paracoccus</taxon>
    </lineage>
</organism>
<reference evidence="6 7" key="1">
    <citation type="submission" date="2019-11" db="EMBL/GenBank/DDBJ databases">
        <authorList>
            <person name="Dong K."/>
        </authorList>
    </citation>
    <scope>NUCLEOTIDE SEQUENCE [LARGE SCALE GENOMIC DNA]</scope>
    <source>
        <strain evidence="6 7">NBRC 112902</strain>
    </source>
</reference>
<dbReference type="GO" id="GO:0016787">
    <property type="term" value="F:hydrolase activity"/>
    <property type="evidence" value="ECO:0007669"/>
    <property type="project" value="UniProtKB-KW"/>
</dbReference>
<evidence type="ECO:0000256" key="2">
    <source>
        <dbReference type="ARBA" id="ARBA00022801"/>
    </source>
</evidence>
<feature type="domain" description="Carboxylesterase type B" evidence="5">
    <location>
        <begin position="60"/>
        <end position="546"/>
    </location>
</feature>
<dbReference type="OrthoDB" id="9775851at2"/>
<dbReference type="PANTHER" id="PTHR11559">
    <property type="entry name" value="CARBOXYLESTERASE"/>
    <property type="match status" value="1"/>
</dbReference>
<evidence type="ECO:0000313" key="7">
    <source>
        <dbReference type="Proteomes" id="UP000449846"/>
    </source>
</evidence>
<evidence type="ECO:0000256" key="4">
    <source>
        <dbReference type="SAM" id="MobiDB-lite"/>
    </source>
</evidence>
<sequence length="578" mass="62905">MATALSDASTKLSAHPAKEPQLNPKSLLGQLGAWPRRGVFSAAFILAASTAQALPIAEAQVTGGSVRGVPSDIAGVNQFLGIPYAGNVGGENRWKPAPPVTPWPDVLVADHWGDQILQDQPNEFSAAPATDDGLNLSIWTPAETTGQRLPVYMLIHGGANRVGASAMQDLYPAELAARGVVVVSVQYRLGAPAWLSLPEMAVENPDGPKGNFGILDLVDALKWIRGNIEQFGGDPASVTIGGQSAGGENTVALLRSPLAKGLFKRAFIQSSFTGFLPGKVVSYEEKSAQNRDAIAKTFDKAMSLTDLRAIPAETWLAPWKDGKASLYSALAGAVATNQFYTVDGYTFTEDSVNLLQPKDFDGLDIMIGQTADEYTGLRPNDLDLSTEDQHKAMLAAVRPHQAGNVDEAVFPLYATDDAREAYRLSLRMLNDYMFQYVKLGAEHAKAHSDANVYLYYFDHWPPGKDQGFRRAYHSADNWYFNGSLRQNDANQRPWTDPDLRMKEVAVTYLANFIKTGDPNGNTVPHWGQVTPGAGGQFLRLHDGEAEMRTETLYPSRDRYMRTRILDGIGMTEGDLLAD</sequence>
<comment type="similarity">
    <text evidence="1 3">Belongs to the type-B carboxylesterase/lipase family.</text>
</comment>
<evidence type="ECO:0000313" key="6">
    <source>
        <dbReference type="EMBL" id="MTH61555.1"/>
    </source>
</evidence>
<gene>
    <name evidence="6" type="ORF">GL300_20275</name>
</gene>
<feature type="compositionally biased region" description="Polar residues" evidence="4">
    <location>
        <begin position="1"/>
        <end position="12"/>
    </location>
</feature>
<comment type="caution">
    <text evidence="6">The sequence shown here is derived from an EMBL/GenBank/DDBJ whole genome shotgun (WGS) entry which is preliminary data.</text>
</comment>